<feature type="domain" description="RNA polymerase sigma-70 region 2" evidence="7">
    <location>
        <begin position="27"/>
        <end position="91"/>
    </location>
</feature>
<dbReference type="InterPro" id="IPR007627">
    <property type="entry name" value="RNA_pol_sigma70_r2"/>
</dbReference>
<evidence type="ECO:0000256" key="6">
    <source>
        <dbReference type="RuleBase" id="RU000716"/>
    </source>
</evidence>
<dbReference type="PROSITE" id="PS01063">
    <property type="entry name" value="SIGMA70_ECF"/>
    <property type="match status" value="1"/>
</dbReference>
<dbReference type="Gene3D" id="1.10.10.10">
    <property type="entry name" value="Winged helix-like DNA-binding domain superfamily/Winged helix DNA-binding domain"/>
    <property type="match status" value="1"/>
</dbReference>
<accession>A0ABS4H141</accession>
<keyword evidence="4 6" id="KW-0238">DNA-binding</keyword>
<keyword evidence="10" id="KW-1185">Reference proteome</keyword>
<dbReference type="InterPro" id="IPR013325">
    <property type="entry name" value="RNA_pol_sigma_r2"/>
</dbReference>
<evidence type="ECO:0000259" key="8">
    <source>
        <dbReference type="Pfam" id="PF08281"/>
    </source>
</evidence>
<dbReference type="PANTHER" id="PTHR43133:SF8">
    <property type="entry name" value="RNA POLYMERASE SIGMA FACTOR HI_1459-RELATED"/>
    <property type="match status" value="1"/>
</dbReference>
<dbReference type="SUPFAM" id="SSF88659">
    <property type="entry name" value="Sigma3 and sigma4 domains of RNA polymerase sigma factors"/>
    <property type="match status" value="1"/>
</dbReference>
<dbReference type="PANTHER" id="PTHR43133">
    <property type="entry name" value="RNA POLYMERASE ECF-TYPE SIGMA FACTO"/>
    <property type="match status" value="1"/>
</dbReference>
<dbReference type="InterPro" id="IPR000838">
    <property type="entry name" value="RNA_pol_sigma70_ECF_CS"/>
</dbReference>
<keyword evidence="5 6" id="KW-0804">Transcription</keyword>
<dbReference type="Pfam" id="PF04542">
    <property type="entry name" value="Sigma70_r2"/>
    <property type="match status" value="1"/>
</dbReference>
<keyword evidence="3 6" id="KW-0731">Sigma factor</keyword>
<dbReference type="RefSeq" id="WP_209845730.1">
    <property type="nucleotide sequence ID" value="NZ_CBCRVE010000001.1"/>
</dbReference>
<dbReference type="SUPFAM" id="SSF88946">
    <property type="entry name" value="Sigma2 domain of RNA polymerase sigma factors"/>
    <property type="match status" value="1"/>
</dbReference>
<keyword evidence="2 6" id="KW-0805">Transcription regulation</keyword>
<dbReference type="Pfam" id="PF08281">
    <property type="entry name" value="Sigma70_r4_2"/>
    <property type="match status" value="1"/>
</dbReference>
<evidence type="ECO:0000313" key="10">
    <source>
        <dbReference type="Proteomes" id="UP001519273"/>
    </source>
</evidence>
<protein>
    <recommendedName>
        <fullName evidence="6">RNA polymerase sigma factor</fullName>
    </recommendedName>
</protein>
<dbReference type="InterPro" id="IPR013324">
    <property type="entry name" value="RNA_pol_sigma_r3/r4-like"/>
</dbReference>
<proteinExistence type="inferred from homology"/>
<sequence>MHNRLQLLLAAGFNDLSEALQEEVYYEYYEYVYGIILYIVKDHAATEDIIQDAFIKIIQNKPVFDNEVKLRAWLKVVTKNTAINYLRKNKKHRNQLDSDSVFINVEPMTQAAASVENAVETKLMEQSILNHLSNMKADYRSLIEFRWKQGLSYKEIAELLDTTEEIVKQRLFRARESIKKMLHREWGVTDEKRKIR</sequence>
<name>A0ABS4H141_9BACL</name>
<evidence type="ECO:0000256" key="4">
    <source>
        <dbReference type="ARBA" id="ARBA00023125"/>
    </source>
</evidence>
<comment type="caution">
    <text evidence="9">The sequence shown here is derived from an EMBL/GenBank/DDBJ whole genome shotgun (WGS) entry which is preliminary data.</text>
</comment>
<dbReference type="CDD" id="cd06171">
    <property type="entry name" value="Sigma70_r4"/>
    <property type="match status" value="1"/>
</dbReference>
<reference evidence="9 10" key="1">
    <citation type="submission" date="2021-03" db="EMBL/GenBank/DDBJ databases">
        <title>Genomic Encyclopedia of Type Strains, Phase IV (KMG-IV): sequencing the most valuable type-strain genomes for metagenomic binning, comparative biology and taxonomic classification.</title>
        <authorList>
            <person name="Goeker M."/>
        </authorList>
    </citation>
    <scope>NUCLEOTIDE SEQUENCE [LARGE SCALE GENOMIC DNA]</scope>
    <source>
        <strain evidence="9 10">DSM 23491</strain>
    </source>
</reference>
<organism evidence="9 10">
    <name type="scientific">Paenibacillus sediminis</name>
    <dbReference type="NCBI Taxonomy" id="664909"/>
    <lineage>
        <taxon>Bacteria</taxon>
        <taxon>Bacillati</taxon>
        <taxon>Bacillota</taxon>
        <taxon>Bacilli</taxon>
        <taxon>Bacillales</taxon>
        <taxon>Paenibacillaceae</taxon>
        <taxon>Paenibacillus</taxon>
    </lineage>
</organism>
<feature type="domain" description="RNA polymerase sigma factor 70 region 4 type 2" evidence="8">
    <location>
        <begin position="128"/>
        <end position="176"/>
    </location>
</feature>
<dbReference type="NCBIfam" id="TIGR02937">
    <property type="entry name" value="sigma70-ECF"/>
    <property type="match status" value="1"/>
</dbReference>
<evidence type="ECO:0000313" key="9">
    <source>
        <dbReference type="EMBL" id="MBP1935992.1"/>
    </source>
</evidence>
<dbReference type="InterPro" id="IPR013249">
    <property type="entry name" value="RNA_pol_sigma70_r4_t2"/>
</dbReference>
<evidence type="ECO:0000256" key="2">
    <source>
        <dbReference type="ARBA" id="ARBA00023015"/>
    </source>
</evidence>
<evidence type="ECO:0000256" key="5">
    <source>
        <dbReference type="ARBA" id="ARBA00023163"/>
    </source>
</evidence>
<dbReference type="InterPro" id="IPR036388">
    <property type="entry name" value="WH-like_DNA-bd_sf"/>
</dbReference>
<evidence type="ECO:0000259" key="7">
    <source>
        <dbReference type="Pfam" id="PF04542"/>
    </source>
</evidence>
<evidence type="ECO:0000256" key="3">
    <source>
        <dbReference type="ARBA" id="ARBA00023082"/>
    </source>
</evidence>
<evidence type="ECO:0000256" key="1">
    <source>
        <dbReference type="ARBA" id="ARBA00010641"/>
    </source>
</evidence>
<dbReference type="InterPro" id="IPR014284">
    <property type="entry name" value="RNA_pol_sigma-70_dom"/>
</dbReference>
<dbReference type="InterPro" id="IPR039425">
    <property type="entry name" value="RNA_pol_sigma-70-like"/>
</dbReference>
<gene>
    <name evidence="9" type="ORF">J2Z20_000853</name>
</gene>
<comment type="similarity">
    <text evidence="1 6">Belongs to the sigma-70 factor family. ECF subfamily.</text>
</comment>
<dbReference type="Gene3D" id="1.10.1740.10">
    <property type="match status" value="1"/>
</dbReference>
<dbReference type="Proteomes" id="UP001519273">
    <property type="component" value="Unassembled WGS sequence"/>
</dbReference>
<dbReference type="EMBL" id="JAGGKP010000001">
    <property type="protein sequence ID" value="MBP1935992.1"/>
    <property type="molecule type" value="Genomic_DNA"/>
</dbReference>